<dbReference type="Proteomes" id="UP000198398">
    <property type="component" value="Chromosome"/>
</dbReference>
<dbReference type="SUPFAM" id="SSF53850">
    <property type="entry name" value="Periplasmic binding protein-like II"/>
    <property type="match status" value="1"/>
</dbReference>
<dbReference type="AlphaFoldDB" id="A0A220UGG4"/>
<dbReference type="OrthoDB" id="8663148at2"/>
<dbReference type="EMBL" id="CP022316">
    <property type="protein sequence ID" value="ASK67090.1"/>
    <property type="molecule type" value="Genomic_DNA"/>
</dbReference>
<accession>A0A220UGG4</accession>
<dbReference type="InterPro" id="IPR006059">
    <property type="entry name" value="SBP"/>
</dbReference>
<name>A0A220UGG4_9MICO</name>
<dbReference type="PANTHER" id="PTHR43649">
    <property type="entry name" value="ARABINOSE-BINDING PROTEIN-RELATED"/>
    <property type="match status" value="1"/>
</dbReference>
<sequence length="421" mass="45027">MGAGGAAAVSLAACGGSSSGSGSGDSITYWSNWKEGESQQAVMKEAVAAFEEESGITVNVEWQGRQVTQKIVPALNTPQVPDIIDGAFAKLAPVLAATGQVLPLDDLFASEVEGEAITDIIPEKFRNESTMIDGSPWLLPTFLTSEAIWYDAGEHPEISEAPPADWEEFIALLDDLKSQGKTPLAADGDVGGYNVLWFQSLYLRLTGVGGLNELVSDKSGALWDGDAALEAARCVEQIVQGGYLIPGYDASKWPAQQQAWATNDAALLLNGSWIPTETAPYATKDFEYASFPMPSPDPSGETIMRAEPTGFVIPLQAKNPEAAAEFAKFLLRMDFQEKIASEAGQIPIREGIETIPELADISAAIDAADSTYLAADGITHSGYMETVMQPINDELFLGKISAEEFISSAKEAQISYWEAQL</sequence>
<reference evidence="2" key="1">
    <citation type="submission" date="2017-07" db="EMBL/GenBank/DDBJ databases">
        <title>Brachybacterium sp. VR2415.</title>
        <authorList>
            <person name="Tak E.J."/>
            <person name="Bae J.-W."/>
        </authorList>
    </citation>
    <scope>NUCLEOTIDE SEQUENCE [LARGE SCALE GENOMIC DNA]</scope>
    <source>
        <strain evidence="2">VR2415</strain>
    </source>
</reference>
<keyword evidence="2" id="KW-1185">Reference proteome</keyword>
<dbReference type="Gene3D" id="3.40.190.10">
    <property type="entry name" value="Periplasmic binding protein-like II"/>
    <property type="match status" value="1"/>
</dbReference>
<evidence type="ECO:0000313" key="2">
    <source>
        <dbReference type="Proteomes" id="UP000198398"/>
    </source>
</evidence>
<dbReference type="KEGG" id="brv:CFK39_06995"/>
<organism evidence="1 2">
    <name type="scientific">Brachybacterium avium</name>
    <dbReference type="NCBI Taxonomy" id="2017485"/>
    <lineage>
        <taxon>Bacteria</taxon>
        <taxon>Bacillati</taxon>
        <taxon>Actinomycetota</taxon>
        <taxon>Actinomycetes</taxon>
        <taxon>Micrococcales</taxon>
        <taxon>Dermabacteraceae</taxon>
        <taxon>Brachybacterium</taxon>
    </lineage>
</organism>
<dbReference type="Pfam" id="PF01547">
    <property type="entry name" value="SBP_bac_1"/>
    <property type="match status" value="1"/>
</dbReference>
<evidence type="ECO:0000313" key="1">
    <source>
        <dbReference type="EMBL" id="ASK67090.1"/>
    </source>
</evidence>
<gene>
    <name evidence="1" type="ORF">CFK39_06995</name>
</gene>
<proteinExistence type="predicted"/>
<dbReference type="InterPro" id="IPR050490">
    <property type="entry name" value="Bact_solute-bd_prot1"/>
</dbReference>
<protein>
    <submittedName>
        <fullName evidence="1">ABC transporter substrate-binding protein</fullName>
    </submittedName>
</protein>